<feature type="transmembrane region" description="Helical" evidence="2">
    <location>
        <begin position="56"/>
        <end position="76"/>
    </location>
</feature>
<proteinExistence type="predicted"/>
<gene>
    <name evidence="3" type="ORF">BaRGS_00002426</name>
</gene>
<sequence>MATSSTCRKTMTSRHTCRNLHLRDATLILTTASALATVSQMDFLHMLMTQPLFAKFRMVFMTEGLLMDTIILALLFHRSASPLSHKTVGVASSPEQARCQSTDSG</sequence>
<evidence type="ECO:0000256" key="1">
    <source>
        <dbReference type="SAM" id="MobiDB-lite"/>
    </source>
</evidence>
<comment type="caution">
    <text evidence="3">The sequence shown here is derived from an EMBL/GenBank/DDBJ whole genome shotgun (WGS) entry which is preliminary data.</text>
</comment>
<evidence type="ECO:0000313" key="4">
    <source>
        <dbReference type="Proteomes" id="UP001519460"/>
    </source>
</evidence>
<keyword evidence="4" id="KW-1185">Reference proteome</keyword>
<name>A0ABD0M325_9CAEN</name>
<keyword evidence="2" id="KW-0812">Transmembrane</keyword>
<feature type="compositionally biased region" description="Polar residues" evidence="1">
    <location>
        <begin position="93"/>
        <end position="105"/>
    </location>
</feature>
<organism evidence="3 4">
    <name type="scientific">Batillaria attramentaria</name>
    <dbReference type="NCBI Taxonomy" id="370345"/>
    <lineage>
        <taxon>Eukaryota</taxon>
        <taxon>Metazoa</taxon>
        <taxon>Spiralia</taxon>
        <taxon>Lophotrochozoa</taxon>
        <taxon>Mollusca</taxon>
        <taxon>Gastropoda</taxon>
        <taxon>Caenogastropoda</taxon>
        <taxon>Sorbeoconcha</taxon>
        <taxon>Cerithioidea</taxon>
        <taxon>Batillariidae</taxon>
        <taxon>Batillaria</taxon>
    </lineage>
</organism>
<protein>
    <submittedName>
        <fullName evidence="3">Uncharacterized protein</fullName>
    </submittedName>
</protein>
<accession>A0ABD0M325</accession>
<dbReference type="AlphaFoldDB" id="A0ABD0M325"/>
<evidence type="ECO:0000256" key="2">
    <source>
        <dbReference type="SAM" id="Phobius"/>
    </source>
</evidence>
<evidence type="ECO:0000313" key="3">
    <source>
        <dbReference type="EMBL" id="KAK7506314.1"/>
    </source>
</evidence>
<feature type="region of interest" description="Disordered" evidence="1">
    <location>
        <begin position="86"/>
        <end position="105"/>
    </location>
</feature>
<dbReference type="Proteomes" id="UP001519460">
    <property type="component" value="Unassembled WGS sequence"/>
</dbReference>
<reference evidence="3 4" key="1">
    <citation type="journal article" date="2023" name="Sci. Data">
        <title>Genome assembly of the Korean intertidal mud-creeper Batillaria attramentaria.</title>
        <authorList>
            <person name="Patra A.K."/>
            <person name="Ho P.T."/>
            <person name="Jun S."/>
            <person name="Lee S.J."/>
            <person name="Kim Y."/>
            <person name="Won Y.J."/>
        </authorList>
    </citation>
    <scope>NUCLEOTIDE SEQUENCE [LARGE SCALE GENOMIC DNA]</scope>
    <source>
        <strain evidence="3">Wonlab-2016</strain>
    </source>
</reference>
<keyword evidence="2" id="KW-0472">Membrane</keyword>
<keyword evidence="2" id="KW-1133">Transmembrane helix</keyword>
<dbReference type="EMBL" id="JACVVK020000007">
    <property type="protein sequence ID" value="KAK7506314.1"/>
    <property type="molecule type" value="Genomic_DNA"/>
</dbReference>